<dbReference type="Proteomes" id="UP000007464">
    <property type="component" value="Chromosome"/>
</dbReference>
<keyword evidence="11 12" id="KW-0660">Purine salvage</keyword>
<keyword evidence="10 12" id="KW-0808">Transferase</keyword>
<dbReference type="Pfam" id="PF00156">
    <property type="entry name" value="Pribosyltran"/>
    <property type="match status" value="1"/>
</dbReference>
<dbReference type="InterPro" id="IPR050054">
    <property type="entry name" value="UPRTase/APRTase"/>
</dbReference>
<dbReference type="HAMAP" id="MF_00004">
    <property type="entry name" value="Aden_phosphoribosyltr"/>
    <property type="match status" value="1"/>
</dbReference>
<gene>
    <name evidence="12 14" type="primary">apt</name>
    <name evidence="14" type="ordered locus">BVAF_303</name>
</gene>
<dbReference type="PANTHER" id="PTHR32315">
    <property type="entry name" value="ADENINE PHOSPHORIBOSYLTRANSFERASE"/>
    <property type="match status" value="1"/>
</dbReference>
<dbReference type="OrthoDB" id="9803963at2"/>
<evidence type="ECO:0000256" key="1">
    <source>
        <dbReference type="ARBA" id="ARBA00000868"/>
    </source>
</evidence>
<evidence type="ECO:0000256" key="6">
    <source>
        <dbReference type="ARBA" id="ARBA00011738"/>
    </source>
</evidence>
<dbReference type="NCBIfam" id="TIGR01090">
    <property type="entry name" value="apt"/>
    <property type="match status" value="1"/>
</dbReference>
<keyword evidence="9 12" id="KW-0328">Glycosyltransferase</keyword>
<dbReference type="EC" id="2.4.2.7" evidence="7 12"/>
<comment type="subunit">
    <text evidence="6 12">Homodimer.</text>
</comment>
<accession>E8Q6V4</accession>
<dbReference type="AlphaFoldDB" id="E8Q6V4"/>
<dbReference type="InterPro" id="IPR029057">
    <property type="entry name" value="PRTase-like"/>
</dbReference>
<dbReference type="GO" id="GO:0044209">
    <property type="term" value="P:AMP salvage"/>
    <property type="evidence" value="ECO:0007669"/>
    <property type="project" value="UniProtKB-UniRule"/>
</dbReference>
<dbReference type="InterPro" id="IPR005764">
    <property type="entry name" value="Ade_phspho_trans"/>
</dbReference>
<dbReference type="Gene3D" id="3.40.50.2020">
    <property type="match status" value="1"/>
</dbReference>
<evidence type="ECO:0000313" key="14">
    <source>
        <dbReference type="EMBL" id="ADV33701.1"/>
    </source>
</evidence>
<dbReference type="KEGG" id="bva:BVAF_303"/>
<proteinExistence type="inferred from homology"/>
<evidence type="ECO:0000259" key="13">
    <source>
        <dbReference type="Pfam" id="PF00156"/>
    </source>
</evidence>
<dbReference type="UniPathway" id="UPA00588">
    <property type="reaction ID" value="UER00646"/>
</dbReference>
<keyword evidence="15" id="KW-1185">Reference proteome</keyword>
<dbReference type="GO" id="GO:0006166">
    <property type="term" value="P:purine ribonucleoside salvage"/>
    <property type="evidence" value="ECO:0007669"/>
    <property type="project" value="UniProtKB-UniRule"/>
</dbReference>
<dbReference type="RefSeq" id="WP_013516626.1">
    <property type="nucleotide sequence ID" value="NC_014909.2"/>
</dbReference>
<evidence type="ECO:0000256" key="2">
    <source>
        <dbReference type="ARBA" id="ARBA00003968"/>
    </source>
</evidence>
<dbReference type="SUPFAM" id="SSF53271">
    <property type="entry name" value="PRTase-like"/>
    <property type="match status" value="1"/>
</dbReference>
<dbReference type="PANTHER" id="PTHR32315:SF3">
    <property type="entry name" value="ADENINE PHOSPHORIBOSYLTRANSFERASE"/>
    <property type="match status" value="1"/>
</dbReference>
<evidence type="ECO:0000256" key="9">
    <source>
        <dbReference type="ARBA" id="ARBA00022676"/>
    </source>
</evidence>
<keyword evidence="8 12" id="KW-0963">Cytoplasm</keyword>
<dbReference type="GO" id="GO:0006168">
    <property type="term" value="P:adenine salvage"/>
    <property type="evidence" value="ECO:0007669"/>
    <property type="project" value="InterPro"/>
</dbReference>
<dbReference type="HOGENOM" id="CLU_063339_3_0_6"/>
<comment type="pathway">
    <text evidence="4 12">Purine metabolism; AMP biosynthesis via salvage pathway; AMP from adenine: step 1/1.</text>
</comment>
<evidence type="ECO:0000313" key="15">
    <source>
        <dbReference type="Proteomes" id="UP000007464"/>
    </source>
</evidence>
<dbReference type="GO" id="GO:0016208">
    <property type="term" value="F:AMP binding"/>
    <property type="evidence" value="ECO:0007669"/>
    <property type="project" value="TreeGrafter"/>
</dbReference>
<dbReference type="EMBL" id="CP002189">
    <property type="protein sequence ID" value="ADV33701.1"/>
    <property type="molecule type" value="Genomic_DNA"/>
</dbReference>
<protein>
    <recommendedName>
        <fullName evidence="7 12">Adenine phosphoribosyltransferase</fullName>
        <shortName evidence="12">APRT</shortName>
        <ecNumber evidence="7 12">2.4.2.7</ecNumber>
    </recommendedName>
</protein>
<dbReference type="GO" id="GO:0002055">
    <property type="term" value="F:adenine binding"/>
    <property type="evidence" value="ECO:0007669"/>
    <property type="project" value="TreeGrafter"/>
</dbReference>
<evidence type="ECO:0000256" key="7">
    <source>
        <dbReference type="ARBA" id="ARBA00011893"/>
    </source>
</evidence>
<evidence type="ECO:0000256" key="4">
    <source>
        <dbReference type="ARBA" id="ARBA00004659"/>
    </source>
</evidence>
<evidence type="ECO:0000256" key="12">
    <source>
        <dbReference type="HAMAP-Rule" id="MF_00004"/>
    </source>
</evidence>
<evidence type="ECO:0000256" key="5">
    <source>
        <dbReference type="ARBA" id="ARBA00008391"/>
    </source>
</evidence>
<feature type="domain" description="Phosphoribosyltransferase" evidence="13">
    <location>
        <begin position="33"/>
        <end position="150"/>
    </location>
</feature>
<reference evidence="14 15" key="1">
    <citation type="journal article" date="2010" name="BMC Genomics">
        <title>Unprecedented loss of ammonia assimilation capability in a urease-encoding bacterial mutualist.</title>
        <authorList>
            <person name="Williams L.E."/>
            <person name="Wernegreen J.J."/>
        </authorList>
    </citation>
    <scope>NUCLEOTIDE SEQUENCE [LARGE SCALE GENOMIC DNA]</scope>
    <source>
        <strain evidence="14 15">BVAF</strain>
    </source>
</reference>
<sequence>MVNTKNQQLMLIKNNIKFIPNYPKKGIIFRDISTLLANPNAYSTSITLLASHYQHYQLTKIIGVEARGFLFGAPLALILKVGFIPVRKAGKLPCNTINETYILEYGTGCLEIHKDSIVPGDKVLIVDDLLATGGTIEATVKLIRRLGGKVNDAAFIINLEYLGGNLLLKNIGVNTYSLVVFSE</sequence>
<comment type="function">
    <text evidence="2 12">Catalyzes a salvage reaction resulting in the formation of AMP, that is energically less costly than de novo synthesis.</text>
</comment>
<comment type="subcellular location">
    <subcellularLocation>
        <location evidence="3 12">Cytoplasm</location>
    </subcellularLocation>
</comment>
<dbReference type="CDD" id="cd06223">
    <property type="entry name" value="PRTases_typeI"/>
    <property type="match status" value="1"/>
</dbReference>
<evidence type="ECO:0000256" key="11">
    <source>
        <dbReference type="ARBA" id="ARBA00022726"/>
    </source>
</evidence>
<dbReference type="NCBIfam" id="NF002632">
    <property type="entry name" value="PRK02304.1-1"/>
    <property type="match status" value="1"/>
</dbReference>
<name>E8Q6V4_BLOVB</name>
<dbReference type="GO" id="GO:0003999">
    <property type="term" value="F:adenine phosphoribosyltransferase activity"/>
    <property type="evidence" value="ECO:0007669"/>
    <property type="project" value="UniProtKB-UniRule"/>
</dbReference>
<comment type="catalytic activity">
    <reaction evidence="1 12">
        <text>AMP + diphosphate = 5-phospho-alpha-D-ribose 1-diphosphate + adenine</text>
        <dbReference type="Rhea" id="RHEA:16609"/>
        <dbReference type="ChEBI" id="CHEBI:16708"/>
        <dbReference type="ChEBI" id="CHEBI:33019"/>
        <dbReference type="ChEBI" id="CHEBI:58017"/>
        <dbReference type="ChEBI" id="CHEBI:456215"/>
        <dbReference type="EC" id="2.4.2.7"/>
    </reaction>
</comment>
<dbReference type="FunFam" id="3.40.50.2020:FF:000004">
    <property type="entry name" value="Adenine phosphoribosyltransferase"/>
    <property type="match status" value="1"/>
</dbReference>
<evidence type="ECO:0000256" key="8">
    <source>
        <dbReference type="ARBA" id="ARBA00022490"/>
    </source>
</evidence>
<dbReference type="NCBIfam" id="NF002636">
    <property type="entry name" value="PRK02304.1-5"/>
    <property type="match status" value="1"/>
</dbReference>
<dbReference type="InterPro" id="IPR000836">
    <property type="entry name" value="PRTase_dom"/>
</dbReference>
<dbReference type="GO" id="GO:0005737">
    <property type="term" value="C:cytoplasm"/>
    <property type="evidence" value="ECO:0007669"/>
    <property type="project" value="UniProtKB-SubCell"/>
</dbReference>
<dbReference type="STRING" id="859654.BVAF_303"/>
<evidence type="ECO:0000256" key="3">
    <source>
        <dbReference type="ARBA" id="ARBA00004496"/>
    </source>
</evidence>
<dbReference type="NCBIfam" id="NF002634">
    <property type="entry name" value="PRK02304.1-3"/>
    <property type="match status" value="1"/>
</dbReference>
<evidence type="ECO:0000256" key="10">
    <source>
        <dbReference type="ARBA" id="ARBA00022679"/>
    </source>
</evidence>
<comment type="similarity">
    <text evidence="5 12">Belongs to the purine/pyrimidine phosphoribosyltransferase family.</text>
</comment>
<organism evidence="14 15">
    <name type="scientific">Blochmanniella vafra (strain BVAF)</name>
    <dbReference type="NCBI Taxonomy" id="859654"/>
    <lineage>
        <taxon>Bacteria</taxon>
        <taxon>Pseudomonadati</taxon>
        <taxon>Pseudomonadota</taxon>
        <taxon>Gammaproteobacteria</taxon>
        <taxon>Enterobacterales</taxon>
        <taxon>Enterobacteriaceae</taxon>
        <taxon>ant endosymbionts</taxon>
        <taxon>Candidatus Blochmanniella</taxon>
    </lineage>
</organism>